<dbReference type="EMBL" id="LR796188">
    <property type="protein sequence ID" value="CAB4124856.1"/>
    <property type="molecule type" value="Genomic_DNA"/>
</dbReference>
<organism evidence="1">
    <name type="scientific">uncultured Caudovirales phage</name>
    <dbReference type="NCBI Taxonomy" id="2100421"/>
    <lineage>
        <taxon>Viruses</taxon>
        <taxon>Duplodnaviria</taxon>
        <taxon>Heunggongvirae</taxon>
        <taxon>Uroviricota</taxon>
        <taxon>Caudoviricetes</taxon>
        <taxon>Peduoviridae</taxon>
        <taxon>Maltschvirus</taxon>
        <taxon>Maltschvirus maltsch</taxon>
    </lineage>
</organism>
<sequence>MKIKNLINEVTFTIYQGLVRVGHTDEITASEVADFVRAMPGVTRVSAVDSNEDTNIVILKVKILTAKPGPVVFEKLKKDTFKLVPNIKKVEISIKSIEKIE</sequence>
<protein>
    <submittedName>
        <fullName evidence="1">Uncharacterized protein</fullName>
    </submittedName>
</protein>
<reference evidence="1" key="1">
    <citation type="submission" date="2020-04" db="EMBL/GenBank/DDBJ databases">
        <authorList>
            <person name="Chiriac C."/>
            <person name="Salcher M."/>
            <person name="Ghai R."/>
            <person name="Kavagutti S V."/>
        </authorList>
    </citation>
    <scope>NUCLEOTIDE SEQUENCE</scope>
</reference>
<gene>
    <name evidence="1" type="ORF">UFOVP54_36</name>
</gene>
<proteinExistence type="predicted"/>
<evidence type="ECO:0000313" key="1">
    <source>
        <dbReference type="EMBL" id="CAB4124856.1"/>
    </source>
</evidence>
<accession>A0A6J5KUN9</accession>
<name>A0A6J5KUN9_9CAUD</name>